<sequence>MPQHRVYVQVCTDFESRCVSLYVFDADGNKLRENEQCGVELLEMSGTVLLVLEKRMTRNRLCLTLVAVEPKTELKGAVLKIMDSGHPLP</sequence>
<accession>A0A7C2VE35</accession>
<name>A0A7C2VE35_9CREN</name>
<protein>
    <submittedName>
        <fullName evidence="1">Uncharacterized protein</fullName>
    </submittedName>
</protein>
<gene>
    <name evidence="1" type="ORF">ENO77_04995</name>
</gene>
<dbReference type="EMBL" id="DSGT01000013">
    <property type="protein sequence ID" value="HEW53493.1"/>
    <property type="molecule type" value="Genomic_DNA"/>
</dbReference>
<dbReference type="AlphaFoldDB" id="A0A7C2VE35"/>
<proteinExistence type="predicted"/>
<organism evidence="1">
    <name type="scientific">Ignisphaera aggregans</name>
    <dbReference type="NCBI Taxonomy" id="334771"/>
    <lineage>
        <taxon>Archaea</taxon>
        <taxon>Thermoproteota</taxon>
        <taxon>Thermoprotei</taxon>
        <taxon>Desulfurococcales</taxon>
        <taxon>Desulfurococcaceae</taxon>
        <taxon>Ignisphaera</taxon>
    </lineage>
</organism>
<evidence type="ECO:0000313" key="1">
    <source>
        <dbReference type="EMBL" id="HEW53493.1"/>
    </source>
</evidence>
<comment type="caution">
    <text evidence="1">The sequence shown here is derived from an EMBL/GenBank/DDBJ whole genome shotgun (WGS) entry which is preliminary data.</text>
</comment>
<reference evidence="1" key="1">
    <citation type="journal article" date="2020" name="mSystems">
        <title>Genome- and Community-Level Interaction Insights into Carbon Utilization and Element Cycling Functions of Hydrothermarchaeota in Hydrothermal Sediment.</title>
        <authorList>
            <person name="Zhou Z."/>
            <person name="Liu Y."/>
            <person name="Xu W."/>
            <person name="Pan J."/>
            <person name="Luo Z.H."/>
            <person name="Li M."/>
        </authorList>
    </citation>
    <scope>NUCLEOTIDE SEQUENCE [LARGE SCALE GENOMIC DNA]</scope>
    <source>
        <strain evidence="1">SpSt-16</strain>
    </source>
</reference>